<comment type="caution">
    <text evidence="2">The sequence shown here is derived from an EMBL/GenBank/DDBJ whole genome shotgun (WGS) entry which is preliminary data.</text>
</comment>
<dbReference type="Proteomes" id="UP000007652">
    <property type="component" value="Unassembled WGS sequence"/>
</dbReference>
<name>I7LG27_9CLOT</name>
<keyword evidence="3" id="KW-1185">Reference proteome</keyword>
<dbReference type="EMBL" id="CAKP01000039">
    <property type="protein sequence ID" value="CCJ32950.1"/>
    <property type="molecule type" value="Genomic_DNA"/>
</dbReference>
<dbReference type="InterPro" id="IPR009620">
    <property type="entry name" value="UPF0236"/>
</dbReference>
<dbReference type="Pfam" id="PF06782">
    <property type="entry name" value="UPF0236"/>
    <property type="match status" value="1"/>
</dbReference>
<accession>I7LG27</accession>
<evidence type="ECO:0000313" key="3">
    <source>
        <dbReference type="Proteomes" id="UP000007652"/>
    </source>
</evidence>
<sequence length="77" mass="9213">MSMFMKEGKRGMEGMKLKNVYYKAYVGVEAEEIWIDVANYVYENYEIESIEKIYIAGDGARWIKEGIEWITKRRNLY</sequence>
<protein>
    <submittedName>
        <fullName evidence="2">Uncharacterized protein</fullName>
    </submittedName>
</protein>
<gene>
    <name evidence="2" type="ORF">CAAU_0866</name>
</gene>
<dbReference type="AlphaFoldDB" id="I7LG27"/>
<proteinExistence type="inferred from homology"/>
<evidence type="ECO:0000256" key="1">
    <source>
        <dbReference type="ARBA" id="ARBA00006539"/>
    </source>
</evidence>
<reference evidence="2 3" key="1">
    <citation type="journal article" date="2011" name="J. Bacteriol.">
        <title>Draft genome sequence of Caloramator australicus strain RC3T, a thermoanaerobe from the Great Artesian Basin of Australia.</title>
        <authorList>
            <person name="Ogg C.D."/>
            <person name="Patel B.K.C."/>
        </authorList>
    </citation>
    <scope>NUCLEOTIDE SEQUENCE [LARGE SCALE GENOMIC DNA]</scope>
    <source>
        <strain evidence="2 3">RC3</strain>
    </source>
</reference>
<evidence type="ECO:0000313" key="2">
    <source>
        <dbReference type="EMBL" id="CCJ32950.1"/>
    </source>
</evidence>
<dbReference type="STRING" id="857293.CAAU_0866"/>
<comment type="similarity">
    <text evidence="1">Belongs to the UPF0236 family.</text>
</comment>
<organism evidence="2 3">
    <name type="scientific">Caloramator australicus RC3</name>
    <dbReference type="NCBI Taxonomy" id="857293"/>
    <lineage>
        <taxon>Bacteria</taxon>
        <taxon>Bacillati</taxon>
        <taxon>Bacillota</taxon>
        <taxon>Clostridia</taxon>
        <taxon>Eubacteriales</taxon>
        <taxon>Clostridiaceae</taxon>
        <taxon>Caloramator</taxon>
    </lineage>
</organism>